<feature type="non-terminal residue" evidence="2">
    <location>
        <position position="130"/>
    </location>
</feature>
<organism evidence="2 3">
    <name type="scientific">Pristionchus entomophagus</name>
    <dbReference type="NCBI Taxonomy" id="358040"/>
    <lineage>
        <taxon>Eukaryota</taxon>
        <taxon>Metazoa</taxon>
        <taxon>Ecdysozoa</taxon>
        <taxon>Nematoda</taxon>
        <taxon>Chromadorea</taxon>
        <taxon>Rhabditida</taxon>
        <taxon>Rhabditina</taxon>
        <taxon>Diplogasteromorpha</taxon>
        <taxon>Diplogasteroidea</taxon>
        <taxon>Neodiplogasteridae</taxon>
        <taxon>Pristionchus</taxon>
    </lineage>
</organism>
<comment type="caution">
    <text evidence="2">The sequence shown here is derived from an EMBL/GenBank/DDBJ whole genome shotgun (WGS) entry which is preliminary data.</text>
</comment>
<keyword evidence="3" id="KW-1185">Reference proteome</keyword>
<gene>
    <name evidence="2" type="ORF">PENTCL1PPCAC_10274</name>
</gene>
<evidence type="ECO:0000313" key="2">
    <source>
        <dbReference type="EMBL" id="GMS88099.1"/>
    </source>
</evidence>
<dbReference type="EMBL" id="BTSX01000003">
    <property type="protein sequence ID" value="GMS88099.1"/>
    <property type="molecule type" value="Genomic_DNA"/>
</dbReference>
<feature type="non-terminal residue" evidence="2">
    <location>
        <position position="1"/>
    </location>
</feature>
<reference evidence="2" key="1">
    <citation type="submission" date="2023-10" db="EMBL/GenBank/DDBJ databases">
        <title>Genome assembly of Pristionchus species.</title>
        <authorList>
            <person name="Yoshida K."/>
            <person name="Sommer R.J."/>
        </authorList>
    </citation>
    <scope>NUCLEOTIDE SEQUENCE</scope>
    <source>
        <strain evidence="2">RS0144</strain>
    </source>
</reference>
<feature type="region of interest" description="Disordered" evidence="1">
    <location>
        <begin position="29"/>
        <end position="50"/>
    </location>
</feature>
<sequence length="130" mass="12779">QSLLTSVGRGGSGSSCCNSGSGCWWRSGCSSSGGSGGSSGRCSGSGSWSNGGCGGRWNCSSGSGGNCTRASQSSPRTLLSHKGIVCCVVAEICARGTVRDASLGIQKVDARDGCGRSDGNRCNAPSTGSR</sequence>
<name>A0AAV5SYX4_9BILA</name>
<dbReference type="Proteomes" id="UP001432027">
    <property type="component" value="Unassembled WGS sequence"/>
</dbReference>
<evidence type="ECO:0000256" key="1">
    <source>
        <dbReference type="SAM" id="MobiDB-lite"/>
    </source>
</evidence>
<accession>A0AAV5SYX4</accession>
<protein>
    <submittedName>
        <fullName evidence="2">Uncharacterized protein</fullName>
    </submittedName>
</protein>
<proteinExistence type="predicted"/>
<dbReference type="AlphaFoldDB" id="A0AAV5SYX4"/>
<evidence type="ECO:0000313" key="3">
    <source>
        <dbReference type="Proteomes" id="UP001432027"/>
    </source>
</evidence>